<evidence type="ECO:0000256" key="2">
    <source>
        <dbReference type="SAM" id="SignalP"/>
    </source>
</evidence>
<dbReference type="PANTHER" id="PTHR42941">
    <property type="entry name" value="SLL1037 PROTEIN"/>
    <property type="match status" value="1"/>
</dbReference>
<dbReference type="PANTHER" id="PTHR42941:SF1">
    <property type="entry name" value="SLL1037 PROTEIN"/>
    <property type="match status" value="1"/>
</dbReference>
<protein>
    <submittedName>
        <fullName evidence="3">TAXI family TRAP transporter solute-binding subunit</fullName>
    </submittedName>
</protein>
<gene>
    <name evidence="3" type="ORF">GH885_08900</name>
</gene>
<feature type="chain" id="PRO_5039291672" evidence="2">
    <location>
        <begin position="21"/>
        <end position="353"/>
    </location>
</feature>
<dbReference type="SUPFAM" id="SSF53850">
    <property type="entry name" value="Periplasmic binding protein-like II"/>
    <property type="match status" value="1"/>
</dbReference>
<feature type="compositionally biased region" description="Acidic residues" evidence="1">
    <location>
        <begin position="27"/>
        <end position="58"/>
    </location>
</feature>
<dbReference type="Gene3D" id="3.40.190.10">
    <property type="entry name" value="Periplasmic binding protein-like II"/>
    <property type="match status" value="2"/>
</dbReference>
<proteinExistence type="predicted"/>
<reference evidence="3 4" key="1">
    <citation type="submission" date="2019-10" db="EMBL/GenBank/DDBJ databases">
        <title>Gracilibacillus salitolerans sp. nov., a moderate halophile isolated from a saline soil in northwest China.</title>
        <authorList>
            <person name="Gan L."/>
        </authorList>
    </citation>
    <scope>NUCLEOTIDE SEQUENCE [LARGE SCALE GENOMIC DNA]</scope>
    <source>
        <strain evidence="3 4">TP2-8</strain>
    </source>
</reference>
<keyword evidence="4" id="KW-1185">Reference proteome</keyword>
<dbReference type="AlphaFoldDB" id="A0A6N7QWT0"/>
<dbReference type="RefSeq" id="WP_153835188.1">
    <property type="nucleotide sequence ID" value="NZ_JBHUMW010000077.1"/>
</dbReference>
<evidence type="ECO:0000313" key="3">
    <source>
        <dbReference type="EMBL" id="MRI66468.1"/>
    </source>
</evidence>
<dbReference type="InterPro" id="IPR011852">
    <property type="entry name" value="TRAP_TAXI"/>
</dbReference>
<name>A0A6N7QWT0_9BACI</name>
<accession>A0A6N7QWT0</accession>
<dbReference type="CDD" id="cd13567">
    <property type="entry name" value="PBP2_TtGluBP"/>
    <property type="match status" value="1"/>
</dbReference>
<dbReference type="EMBL" id="WJEE01000016">
    <property type="protein sequence ID" value="MRI66468.1"/>
    <property type="molecule type" value="Genomic_DNA"/>
</dbReference>
<dbReference type="Pfam" id="PF16868">
    <property type="entry name" value="NMT1_3"/>
    <property type="match status" value="1"/>
</dbReference>
<comment type="caution">
    <text evidence="3">The sequence shown here is derived from an EMBL/GenBank/DDBJ whole genome shotgun (WGS) entry which is preliminary data.</text>
</comment>
<dbReference type="NCBIfam" id="TIGR02122">
    <property type="entry name" value="TRAP_TAXI"/>
    <property type="match status" value="1"/>
</dbReference>
<keyword evidence="2" id="KW-0732">Signal</keyword>
<evidence type="ECO:0000256" key="1">
    <source>
        <dbReference type="SAM" id="MobiDB-lite"/>
    </source>
</evidence>
<dbReference type="Proteomes" id="UP000435187">
    <property type="component" value="Unassembled WGS sequence"/>
</dbReference>
<organism evidence="3 4">
    <name type="scientific">Gracilibacillus thailandensis</name>
    <dbReference type="NCBI Taxonomy" id="563735"/>
    <lineage>
        <taxon>Bacteria</taxon>
        <taxon>Bacillati</taxon>
        <taxon>Bacillota</taxon>
        <taxon>Bacilli</taxon>
        <taxon>Bacillales</taxon>
        <taxon>Bacillaceae</taxon>
        <taxon>Gracilibacillus</taxon>
    </lineage>
</organism>
<sequence length="353" mass="37720">MGKKIWLVAMLLALGLILMACGDASDDAVDNGDSESEESSESSEDTQEESSEDTEEENAVNTDGWVEDVTVLTGGEAGVYFPLGVAMAEIIDEHVDGVSATGITSGASVVNANEVSGGQAQLALIQNDIAYYAQEGSHMFEEVVDGFSGIFTIYPETIQIVTLADSGIETVEDLEGKRVAVGDVGSGTEANASQILAAHDLTFEDLSAEWMGFGDASTNLQDGNIDAAFVTAGTPTGSIQELAASADIRIVSINEEKIDQITEEYPYYTKVELDENTYENFDATATTIAPQAMLIASDDLPEDQVYEMVKAIFENIDAMENAHERGKDLTIDSALDGMSIDLHPGAQRYFDEQ</sequence>
<feature type="signal peptide" evidence="2">
    <location>
        <begin position="1"/>
        <end position="20"/>
    </location>
</feature>
<dbReference type="PROSITE" id="PS51257">
    <property type="entry name" value="PROKAR_LIPOPROTEIN"/>
    <property type="match status" value="1"/>
</dbReference>
<feature type="region of interest" description="Disordered" evidence="1">
    <location>
        <begin position="27"/>
        <end position="65"/>
    </location>
</feature>
<evidence type="ECO:0000313" key="4">
    <source>
        <dbReference type="Proteomes" id="UP000435187"/>
    </source>
</evidence>